<organism evidence="4 5">
    <name type="scientific">Phreatobacter aquaticus</name>
    <dbReference type="NCBI Taxonomy" id="2570229"/>
    <lineage>
        <taxon>Bacteria</taxon>
        <taxon>Pseudomonadati</taxon>
        <taxon>Pseudomonadota</taxon>
        <taxon>Alphaproteobacteria</taxon>
        <taxon>Hyphomicrobiales</taxon>
        <taxon>Phreatobacteraceae</taxon>
        <taxon>Phreatobacter</taxon>
    </lineage>
</organism>
<dbReference type="InterPro" id="IPR013785">
    <property type="entry name" value="Aldolase_TIM"/>
</dbReference>
<sequence>MTHPLSPRLTGIHAATIVPMRADFSVDEEALATHIGAVANRPGIRGLLVNGHAGENFVLDAAEKRRVIEIARKVSPADCVICSGINAESSLQAARDAADAETAGADILLVFPPNSWALGHDERVVDIHHAHVADASSLPIMLYAAPVGAGRMPYSAETLTRLAANERIIAVKEGSWEVAAYEANKRLLEGLRPDFVVMGSGDEHLLTSAIIGSAGAQVSLAALVPDLLVEFFAATASGDWTTARRLHDSIYPLAVAIYRDAPGGRATARLKLALAEQGMIPSDIVRPPQPAPSEAERRAVIAAMRAAGL</sequence>
<dbReference type="PANTHER" id="PTHR12128">
    <property type="entry name" value="DIHYDRODIPICOLINATE SYNTHASE"/>
    <property type="match status" value="1"/>
</dbReference>
<reference evidence="4 5" key="1">
    <citation type="submission" date="2019-04" db="EMBL/GenBank/DDBJ databases">
        <title>Phreatobacter aquaticus sp. nov.</title>
        <authorList>
            <person name="Choi A."/>
            <person name="Baek K."/>
        </authorList>
    </citation>
    <scope>NUCLEOTIDE SEQUENCE [LARGE SCALE GENOMIC DNA]</scope>
    <source>
        <strain evidence="4 5">NMCR1094</strain>
    </source>
</reference>
<evidence type="ECO:0000313" key="5">
    <source>
        <dbReference type="Proteomes" id="UP000298588"/>
    </source>
</evidence>
<dbReference type="SUPFAM" id="SSF51569">
    <property type="entry name" value="Aldolase"/>
    <property type="match status" value="1"/>
</dbReference>
<dbReference type="SMART" id="SM01130">
    <property type="entry name" value="DHDPS"/>
    <property type="match status" value="1"/>
</dbReference>
<dbReference type="PIRSF" id="PIRSF001365">
    <property type="entry name" value="DHDPS"/>
    <property type="match status" value="1"/>
</dbReference>
<dbReference type="RefSeq" id="WP_137101169.1">
    <property type="nucleotide sequence ID" value="NZ_CP039865.1"/>
</dbReference>
<dbReference type="PANTHER" id="PTHR12128:SF72">
    <property type="entry name" value="DIHYDRODIPICOLINATE SYNTHASE"/>
    <property type="match status" value="1"/>
</dbReference>
<dbReference type="Proteomes" id="UP000298588">
    <property type="component" value="Chromosome"/>
</dbReference>
<proteinExistence type="inferred from homology"/>
<dbReference type="GO" id="GO:0008840">
    <property type="term" value="F:4-hydroxy-tetrahydrodipicolinate synthase activity"/>
    <property type="evidence" value="ECO:0007669"/>
    <property type="project" value="TreeGrafter"/>
</dbReference>
<dbReference type="OrthoDB" id="199953at2"/>
<dbReference type="InterPro" id="IPR002220">
    <property type="entry name" value="DapA-like"/>
</dbReference>
<accession>A0A4D7QMV8</accession>
<dbReference type="EMBL" id="CP039865">
    <property type="protein sequence ID" value="QCK87841.1"/>
    <property type="molecule type" value="Genomic_DNA"/>
</dbReference>
<protein>
    <submittedName>
        <fullName evidence="4">Dihydrodipicolinate synthase family protein</fullName>
    </submittedName>
</protein>
<feature type="active site" description="Proton donor/acceptor" evidence="3">
    <location>
        <position position="143"/>
    </location>
</feature>
<dbReference type="CDD" id="cd00408">
    <property type="entry name" value="DHDPS-like"/>
    <property type="match status" value="1"/>
</dbReference>
<name>A0A4D7QMV8_9HYPH</name>
<dbReference type="KEGG" id="paqt:E8L99_19820"/>
<evidence type="ECO:0000256" key="1">
    <source>
        <dbReference type="ARBA" id="ARBA00023239"/>
    </source>
</evidence>
<dbReference type="Pfam" id="PF00701">
    <property type="entry name" value="DHDPS"/>
    <property type="match status" value="1"/>
</dbReference>
<evidence type="ECO:0000256" key="2">
    <source>
        <dbReference type="PIRNR" id="PIRNR001365"/>
    </source>
</evidence>
<gene>
    <name evidence="4" type="ORF">E8L99_19820</name>
</gene>
<evidence type="ECO:0000256" key="3">
    <source>
        <dbReference type="PIRSR" id="PIRSR001365-1"/>
    </source>
</evidence>
<comment type="similarity">
    <text evidence="2">Belongs to the DapA family.</text>
</comment>
<feature type="active site" description="Schiff-base intermediate with substrate" evidence="3">
    <location>
        <position position="172"/>
    </location>
</feature>
<keyword evidence="5" id="KW-1185">Reference proteome</keyword>
<dbReference type="Gene3D" id="3.20.20.70">
    <property type="entry name" value="Aldolase class I"/>
    <property type="match status" value="1"/>
</dbReference>
<evidence type="ECO:0000313" key="4">
    <source>
        <dbReference type="EMBL" id="QCK87841.1"/>
    </source>
</evidence>
<dbReference type="AlphaFoldDB" id="A0A4D7QMV8"/>
<keyword evidence="1 2" id="KW-0456">Lyase</keyword>